<dbReference type="InterPro" id="IPR004860">
    <property type="entry name" value="LAGLIDADG_dom"/>
</dbReference>
<keyword evidence="6" id="KW-0554">One-carbon metabolism</keyword>
<dbReference type="HOGENOM" id="CLU_339765_0_0_6"/>
<comment type="cofactor">
    <cofactor evidence="1">
        <name>Mg(2+)</name>
        <dbReference type="ChEBI" id="CHEBI:18420"/>
    </cofactor>
</comment>
<dbReference type="GO" id="GO:0006556">
    <property type="term" value="P:S-adenosylmethionine biosynthetic process"/>
    <property type="evidence" value="ECO:0007669"/>
    <property type="project" value="UniProtKB-UniRule"/>
</dbReference>
<dbReference type="InterPro" id="IPR022636">
    <property type="entry name" value="S-AdoMet_synthetase_sfam"/>
</dbReference>
<dbReference type="SUPFAM" id="SSF55608">
    <property type="entry name" value="Homing endonucleases"/>
    <property type="match status" value="1"/>
</dbReference>
<evidence type="ECO:0000256" key="10">
    <source>
        <dbReference type="ARBA" id="ARBA00022813"/>
    </source>
</evidence>
<dbReference type="AlphaFoldDB" id="A0A090AIK5"/>
<dbReference type="Proteomes" id="UP000031623">
    <property type="component" value="Chromosome"/>
</dbReference>
<dbReference type="GO" id="GO:0005524">
    <property type="term" value="F:ATP binding"/>
    <property type="evidence" value="ECO:0007669"/>
    <property type="project" value="UniProtKB-KW"/>
</dbReference>
<dbReference type="UniPathway" id="UPA00315">
    <property type="reaction ID" value="UER00080"/>
</dbReference>
<evidence type="ECO:0000256" key="12">
    <source>
        <dbReference type="ARBA" id="ARBA00022842"/>
    </source>
</evidence>
<dbReference type="InterPro" id="IPR006142">
    <property type="entry name" value="INTEIN"/>
</dbReference>
<evidence type="ECO:0000313" key="18">
    <source>
        <dbReference type="EMBL" id="BAP57209.1"/>
    </source>
</evidence>
<keyword evidence="11" id="KW-0067">ATP-binding</keyword>
<dbReference type="PROSITE" id="PS00376">
    <property type="entry name" value="ADOMET_SYNTHASE_1"/>
    <property type="match status" value="1"/>
</dbReference>
<evidence type="ECO:0000256" key="1">
    <source>
        <dbReference type="ARBA" id="ARBA00001946"/>
    </source>
</evidence>
<evidence type="ECO:0000256" key="14">
    <source>
        <dbReference type="ARBA" id="ARBA00023000"/>
    </source>
</evidence>
<evidence type="ECO:0000259" key="17">
    <source>
        <dbReference type="PROSITE" id="PS50819"/>
    </source>
</evidence>
<evidence type="ECO:0000256" key="8">
    <source>
        <dbReference type="ARBA" id="ARBA00022723"/>
    </source>
</evidence>
<dbReference type="GO" id="GO:0046872">
    <property type="term" value="F:metal ion binding"/>
    <property type="evidence" value="ECO:0007669"/>
    <property type="project" value="UniProtKB-KW"/>
</dbReference>
<dbReference type="Pfam" id="PF02773">
    <property type="entry name" value="S-AdoMet_synt_C"/>
    <property type="match status" value="2"/>
</dbReference>
<dbReference type="GO" id="GO:0006730">
    <property type="term" value="P:one-carbon metabolic process"/>
    <property type="evidence" value="ECO:0007669"/>
    <property type="project" value="UniProtKB-KW"/>
</dbReference>
<gene>
    <name evidence="18" type="ORF">THII_2912</name>
</gene>
<dbReference type="InterPro" id="IPR006141">
    <property type="entry name" value="Intein_N"/>
</dbReference>
<dbReference type="InterPro" id="IPR004042">
    <property type="entry name" value="Intein_endonuc_central"/>
</dbReference>
<dbReference type="Gene3D" id="3.10.28.10">
    <property type="entry name" value="Homing endonucleases"/>
    <property type="match status" value="1"/>
</dbReference>
<comment type="pathway">
    <text evidence="3">Amino-acid biosynthesis; S-adenosyl-L-methionine biosynthesis; S-adenosyl-L-methionine from L-methionine: step 1/1.</text>
</comment>
<dbReference type="Pfam" id="PF14528">
    <property type="entry name" value="LAGLIDADG_3"/>
    <property type="match status" value="1"/>
</dbReference>
<dbReference type="InterPro" id="IPR030934">
    <property type="entry name" value="Intein_C"/>
</dbReference>
<keyword evidence="9" id="KW-0547">Nucleotide-binding</keyword>
<dbReference type="NCBIfam" id="TIGR01034">
    <property type="entry name" value="metK"/>
    <property type="match status" value="1"/>
</dbReference>
<keyword evidence="13" id="KW-0630">Potassium</keyword>
<organism evidence="18 19">
    <name type="scientific">Thioploca ingrica</name>
    <dbReference type="NCBI Taxonomy" id="40754"/>
    <lineage>
        <taxon>Bacteria</taxon>
        <taxon>Pseudomonadati</taxon>
        <taxon>Pseudomonadota</taxon>
        <taxon>Gammaproteobacteria</taxon>
        <taxon>Thiotrichales</taxon>
        <taxon>Thiotrichaceae</taxon>
        <taxon>Thioploca</taxon>
    </lineage>
</organism>
<accession>A0A090AIK5</accession>
<dbReference type="NCBIfam" id="TIGR01443">
    <property type="entry name" value="intein_Cterm"/>
    <property type="match status" value="1"/>
</dbReference>
<name>A0A090AIK5_9GAMM</name>
<keyword evidence="19" id="KW-1185">Reference proteome</keyword>
<dbReference type="InterPro" id="IPR022628">
    <property type="entry name" value="S-AdoMet_synt_N"/>
</dbReference>
<dbReference type="InterPro" id="IPR022630">
    <property type="entry name" value="S-AdoMet_synt_C"/>
</dbReference>
<dbReference type="Gene3D" id="2.170.16.10">
    <property type="entry name" value="Hedgehog/Intein (Hint) domain"/>
    <property type="match status" value="1"/>
</dbReference>
<dbReference type="STRING" id="40754.THII_2912"/>
<keyword evidence="10" id="KW-0068">Autocatalytic cleavage</keyword>
<dbReference type="GO" id="GO:0016539">
    <property type="term" value="P:intein-mediated protein splicing"/>
    <property type="evidence" value="ECO:0007669"/>
    <property type="project" value="InterPro"/>
</dbReference>
<evidence type="ECO:0000256" key="4">
    <source>
        <dbReference type="ARBA" id="ARBA00009685"/>
    </source>
</evidence>
<dbReference type="PROSITE" id="PS50817">
    <property type="entry name" value="INTEIN_N_TER"/>
    <property type="match status" value="1"/>
</dbReference>
<keyword evidence="7" id="KW-0808">Transferase</keyword>
<feature type="domain" description="DOD-type homing endonuclease" evidence="17">
    <location>
        <begin position="402"/>
        <end position="536"/>
    </location>
</feature>
<evidence type="ECO:0000313" key="19">
    <source>
        <dbReference type="Proteomes" id="UP000031623"/>
    </source>
</evidence>
<dbReference type="CDD" id="cd18079">
    <property type="entry name" value="S-AdoMet_synt"/>
    <property type="match status" value="1"/>
</dbReference>
<comment type="cofactor">
    <cofactor evidence="2">
        <name>K(+)</name>
        <dbReference type="ChEBI" id="CHEBI:29103"/>
    </cofactor>
</comment>
<evidence type="ECO:0000256" key="15">
    <source>
        <dbReference type="NCBIfam" id="TIGR01034"/>
    </source>
</evidence>
<evidence type="ECO:0000256" key="9">
    <source>
        <dbReference type="ARBA" id="ARBA00022741"/>
    </source>
</evidence>
<evidence type="ECO:0000256" key="16">
    <source>
        <dbReference type="RuleBase" id="RU004462"/>
    </source>
</evidence>
<evidence type="ECO:0000256" key="5">
    <source>
        <dbReference type="ARBA" id="ARBA00012828"/>
    </source>
</evidence>
<dbReference type="CDD" id="cd00081">
    <property type="entry name" value="Hint"/>
    <property type="match status" value="1"/>
</dbReference>
<dbReference type="PANTHER" id="PTHR11964">
    <property type="entry name" value="S-ADENOSYLMETHIONINE SYNTHETASE"/>
    <property type="match status" value="1"/>
</dbReference>
<sequence length="836" mass="93043">MPETLLFTSESVSEGHPDKVADQVSDAILDALLMSDRQARVACETLVKTGMVVVAGEITTQTYVDIEAVVRQTIKKIGYNSSEMGFDWESCAVLSAIGKQSSDIAMGVNETTDHEQGAGDQGLMFGYATNETDVLMPAPITYAHRLVKRQAELRGNGTLPWLRPDAKSQVTFRYSQGKPIGIDAVVLSTQHAPDISHKILQEAVMDEIIKPVLPEQWVTKETRIYINPTGRFVIGGPMGDCGLTGRKIIVDTYGGMARHGGGAFCIAGDALINTEKGLLRIDHCQEIGGHGLLIKTDVHPMPAGAWYDNGLKETAVLISKDGYQLEATLNHHIRVINENGDYVWKTVEEIGESDWISIQTKNRLFGNNEIPPFNYEYQAGTAEGRKKQRTYPDKLTTDYAYLLGLLIGDGCCTSHDQIRLAVCEVEMLELVQNVCTRLFSEPAKIYEHWAYVGGVELRAYLKHLGLTDAKSYEKIVPHSIFTASPENCAAFLRGLFDTDGCVHIEGRNNNTLRVHFTTTSRKLAEQVQLLLLNFGIICHIHAVMVEGNVAHIEGRTIESRHTRYDVTIKGSYSVRQFKDHIGFGLPRKQAVVETHLPEKRDLGIIPNQKQRISHLFSKLSPAQRQADVCHIGRFTRSSEGKATQELTYQKAAEFIAAYAEDLGQDADFIALQELYFMHHHYSPLERKIPSFAHTYDLNVPFSHTFTANGIVCHNSGKDPSKVDRSAAYACRYVAKNIVAAGLAQRCEIQVSYAIGIAEPTSIQVETFGTGIIDETRLTQLVREHFDLRPRGLVAMLDLLRPIYLATASYGHFGREEEQFTWERTDKAQMLREASGV</sequence>
<dbReference type="PROSITE" id="PS50818">
    <property type="entry name" value="INTEIN_C_TER"/>
    <property type="match status" value="1"/>
</dbReference>
<keyword evidence="12" id="KW-0460">Magnesium</keyword>
<dbReference type="KEGG" id="tig:THII_2912"/>
<evidence type="ECO:0000256" key="7">
    <source>
        <dbReference type="ARBA" id="ARBA00022679"/>
    </source>
</evidence>
<dbReference type="SUPFAM" id="SSF51294">
    <property type="entry name" value="Hedgehog/intein (Hint) domain"/>
    <property type="match status" value="1"/>
</dbReference>
<dbReference type="InterPro" id="IPR022631">
    <property type="entry name" value="ADOMET_SYNTHASE_CS"/>
</dbReference>
<proteinExistence type="inferred from homology"/>
<keyword evidence="14" id="KW-0651">Protein splicing</keyword>
<evidence type="ECO:0000256" key="2">
    <source>
        <dbReference type="ARBA" id="ARBA00001958"/>
    </source>
</evidence>
<evidence type="ECO:0000256" key="13">
    <source>
        <dbReference type="ARBA" id="ARBA00022958"/>
    </source>
</evidence>
<dbReference type="Pfam" id="PF00438">
    <property type="entry name" value="S-AdoMet_synt_N"/>
    <property type="match status" value="1"/>
</dbReference>
<dbReference type="PRINTS" id="PR00379">
    <property type="entry name" value="INTEIN"/>
</dbReference>
<dbReference type="EMBL" id="AP014633">
    <property type="protein sequence ID" value="BAP57209.1"/>
    <property type="molecule type" value="Genomic_DNA"/>
</dbReference>
<evidence type="ECO:0000256" key="6">
    <source>
        <dbReference type="ARBA" id="ARBA00022563"/>
    </source>
</evidence>
<dbReference type="InterPro" id="IPR027434">
    <property type="entry name" value="Homing_endonucl"/>
</dbReference>
<comment type="similarity">
    <text evidence="4 16">Belongs to the AdoMet synthase family.</text>
</comment>
<dbReference type="Pfam" id="PF02772">
    <property type="entry name" value="S-AdoMet_synt_M"/>
    <property type="match status" value="1"/>
</dbReference>
<dbReference type="GO" id="GO:0004519">
    <property type="term" value="F:endonuclease activity"/>
    <property type="evidence" value="ECO:0007669"/>
    <property type="project" value="InterPro"/>
</dbReference>
<reference evidence="18 19" key="1">
    <citation type="journal article" date="2014" name="ISME J.">
        <title>Ecophysiology of Thioploca ingrica as revealed by the complete genome sequence supplemented with proteomic evidence.</title>
        <authorList>
            <person name="Kojima H."/>
            <person name="Ogura Y."/>
            <person name="Yamamoto N."/>
            <person name="Togashi T."/>
            <person name="Mori H."/>
            <person name="Watanabe T."/>
            <person name="Nemoto F."/>
            <person name="Kurokawa K."/>
            <person name="Hayashi T."/>
            <person name="Fukui M."/>
        </authorList>
    </citation>
    <scope>NUCLEOTIDE SEQUENCE [LARGE SCALE GENOMIC DNA]</scope>
</reference>
<dbReference type="SUPFAM" id="SSF55973">
    <property type="entry name" value="S-adenosylmethionine synthetase"/>
    <property type="match status" value="4"/>
</dbReference>
<dbReference type="Gene3D" id="3.30.300.10">
    <property type="match status" value="4"/>
</dbReference>
<dbReference type="PROSITE" id="PS50819">
    <property type="entry name" value="INTEIN_ENDONUCLEASE"/>
    <property type="match status" value="1"/>
</dbReference>
<protein>
    <recommendedName>
        <fullName evidence="5 15">Methionine adenosyltransferase</fullName>
        <ecNumber evidence="5 15">2.5.1.6</ecNumber>
    </recommendedName>
</protein>
<evidence type="ECO:0000256" key="11">
    <source>
        <dbReference type="ARBA" id="ARBA00022840"/>
    </source>
</evidence>
<dbReference type="FunFam" id="3.30.300.10:FF:000003">
    <property type="entry name" value="S-adenosylmethionine synthase"/>
    <property type="match status" value="1"/>
</dbReference>
<dbReference type="InterPro" id="IPR022629">
    <property type="entry name" value="S-AdoMet_synt_central"/>
</dbReference>
<dbReference type="EC" id="2.5.1.6" evidence="5 15"/>
<dbReference type="InterPro" id="IPR002133">
    <property type="entry name" value="S-AdoMet_synthetase"/>
</dbReference>
<dbReference type="GO" id="GO:0004478">
    <property type="term" value="F:methionine adenosyltransferase activity"/>
    <property type="evidence" value="ECO:0007669"/>
    <property type="project" value="UniProtKB-UniRule"/>
</dbReference>
<evidence type="ECO:0000256" key="3">
    <source>
        <dbReference type="ARBA" id="ARBA00005224"/>
    </source>
</evidence>
<keyword evidence="8" id="KW-0479">Metal-binding</keyword>
<dbReference type="InterPro" id="IPR036844">
    <property type="entry name" value="Hint_dom_sf"/>
</dbReference>